<reference evidence="2 3" key="1">
    <citation type="submission" date="2020-05" db="EMBL/GenBank/DDBJ databases">
        <title>Complete genome sequence of of a novel Thermoleptolyngbya strain isolated from hot springs of Ganzi, Sichuan China.</title>
        <authorList>
            <person name="Tang J."/>
            <person name="Daroch M."/>
            <person name="Li L."/>
            <person name="Waleron K."/>
            <person name="Waleron M."/>
            <person name="Waleron M."/>
        </authorList>
    </citation>
    <scope>NUCLEOTIDE SEQUENCE [LARGE SCALE GENOMIC DNA]</scope>
    <source>
        <strain evidence="2 3">PKUAC-SCTA183</strain>
    </source>
</reference>
<evidence type="ECO:0000313" key="2">
    <source>
        <dbReference type="EMBL" id="QKD84281.1"/>
    </source>
</evidence>
<dbReference type="RefSeq" id="WP_172358326.1">
    <property type="nucleotide sequence ID" value="NZ_CP053661.1"/>
</dbReference>
<organism evidence="2 3">
    <name type="scientific">Thermoleptolyngbya sichuanensis A183</name>
    <dbReference type="NCBI Taxonomy" id="2737172"/>
    <lineage>
        <taxon>Bacteria</taxon>
        <taxon>Bacillati</taxon>
        <taxon>Cyanobacteriota</taxon>
        <taxon>Cyanophyceae</taxon>
        <taxon>Oculatellales</taxon>
        <taxon>Oculatellaceae</taxon>
        <taxon>Thermoleptolyngbya</taxon>
        <taxon>Thermoleptolyngbya sichuanensis</taxon>
    </lineage>
</organism>
<gene>
    <name evidence="2" type="ORF">HPC62_20755</name>
</gene>
<dbReference type="AlphaFoldDB" id="A0A6M8BKV8"/>
<evidence type="ECO:0000313" key="3">
    <source>
        <dbReference type="Proteomes" id="UP000505210"/>
    </source>
</evidence>
<accession>A0A6M8BKV8</accession>
<name>A0A6M8BKV8_9CYAN</name>
<keyword evidence="3" id="KW-1185">Reference proteome</keyword>
<evidence type="ECO:0000256" key="1">
    <source>
        <dbReference type="SAM" id="MobiDB-lite"/>
    </source>
</evidence>
<dbReference type="Proteomes" id="UP000505210">
    <property type="component" value="Chromosome"/>
</dbReference>
<feature type="region of interest" description="Disordered" evidence="1">
    <location>
        <begin position="15"/>
        <end position="35"/>
    </location>
</feature>
<proteinExistence type="predicted"/>
<dbReference type="EMBL" id="CP053661">
    <property type="protein sequence ID" value="QKD84281.1"/>
    <property type="molecule type" value="Genomic_DNA"/>
</dbReference>
<dbReference type="KEGG" id="theu:HPC62_20755"/>
<feature type="compositionally biased region" description="Polar residues" evidence="1">
    <location>
        <begin position="18"/>
        <end position="35"/>
    </location>
</feature>
<protein>
    <submittedName>
        <fullName evidence="2">Uncharacterized protein</fullName>
    </submittedName>
</protein>
<sequence length="74" mass="8106">MAIALHLIAPVPFGDRPSSPSTDIFGRSPSSGSTDTLWRSPFISQHRHLWAIAPRIPFGTLHTDRNLSLLNLCG</sequence>